<proteinExistence type="predicted"/>
<dbReference type="STRING" id="765420.OSCT_0305"/>
<organism evidence="1 2">
    <name type="scientific">Oscillochloris trichoides DG-6</name>
    <dbReference type="NCBI Taxonomy" id="765420"/>
    <lineage>
        <taxon>Bacteria</taxon>
        <taxon>Bacillati</taxon>
        <taxon>Chloroflexota</taxon>
        <taxon>Chloroflexia</taxon>
        <taxon>Chloroflexales</taxon>
        <taxon>Chloroflexineae</taxon>
        <taxon>Oscillochloridaceae</taxon>
        <taxon>Oscillochloris</taxon>
    </lineage>
</organism>
<name>E1IAF4_9CHLR</name>
<sequence>MSRVSIRRADLGLSERRSSFFRATSRTVSIRRADLGLSEPSLPLEHGLKPGKFQSAGRIWGFRNRLMPVSTLRVSFVSIRRADLGLSEPPHPPEGSGGTRPVSIRRADLGLSEQTAQTGRHQRRASFNPPGGFGAFGTKFPDLTRRHAYSFNPPGGFGAFGTKFIAAFEGVNLRFNPPGGFGAFGTSMRQRCVVVYEVSIRRADLGLSEL</sequence>
<evidence type="ECO:0000313" key="2">
    <source>
        <dbReference type="Proteomes" id="UP000054010"/>
    </source>
</evidence>
<comment type="caution">
    <text evidence="1">The sequence shown here is derived from an EMBL/GenBank/DDBJ whole genome shotgun (WGS) entry which is preliminary data.</text>
</comment>
<dbReference type="AlphaFoldDB" id="E1IAF4"/>
<accession>E1IAF4</accession>
<dbReference type="HOGENOM" id="CLU_1137162_0_0_0"/>
<evidence type="ECO:0000313" key="1">
    <source>
        <dbReference type="EMBL" id="EFO81908.1"/>
    </source>
</evidence>
<dbReference type="EMBL" id="ADVR01000004">
    <property type="protein sequence ID" value="EFO81908.1"/>
    <property type="molecule type" value="Genomic_DNA"/>
</dbReference>
<gene>
    <name evidence="1" type="ORF">OSCT_0305</name>
</gene>
<keyword evidence="2" id="KW-1185">Reference proteome</keyword>
<reference evidence="1 2" key="1">
    <citation type="journal article" date="2011" name="J. Bacteriol.">
        <title>Draft genome sequence of the anoxygenic filamentous phototrophic bacterium Oscillochloris trichoides subsp. DG-6.</title>
        <authorList>
            <person name="Kuznetsov B.B."/>
            <person name="Ivanovsky R.N."/>
            <person name="Keppen O.I."/>
            <person name="Sukhacheva M.V."/>
            <person name="Bumazhkin B.K."/>
            <person name="Patutina E.O."/>
            <person name="Beletsky A.V."/>
            <person name="Mardanov A.V."/>
            <person name="Baslerov R.V."/>
            <person name="Panteleeva A.N."/>
            <person name="Kolganova T.V."/>
            <person name="Ravin N.V."/>
            <person name="Skryabin K.G."/>
        </authorList>
    </citation>
    <scope>NUCLEOTIDE SEQUENCE [LARGE SCALE GENOMIC DNA]</scope>
    <source>
        <strain evidence="1 2">DG-6</strain>
    </source>
</reference>
<protein>
    <submittedName>
        <fullName evidence="1">Uncharacterized protein</fullName>
    </submittedName>
</protein>
<dbReference type="Proteomes" id="UP000054010">
    <property type="component" value="Unassembled WGS sequence"/>
</dbReference>